<reference evidence="1 2" key="1">
    <citation type="submission" date="2015-01" db="EMBL/GenBank/DDBJ databases">
        <title>The Genome Sequence of Exophiala sideris CBS121828.</title>
        <authorList>
            <consortium name="The Broad Institute Genomics Platform"/>
            <person name="Cuomo C."/>
            <person name="de Hoog S."/>
            <person name="Gorbushina A."/>
            <person name="Stielow B."/>
            <person name="Teixiera M."/>
            <person name="Abouelleil A."/>
            <person name="Chapman S.B."/>
            <person name="Priest M."/>
            <person name="Young S.K."/>
            <person name="Wortman J."/>
            <person name="Nusbaum C."/>
            <person name="Birren B."/>
        </authorList>
    </citation>
    <scope>NUCLEOTIDE SEQUENCE [LARGE SCALE GENOMIC DNA]</scope>
    <source>
        <strain evidence="1 2">CBS 121828</strain>
    </source>
</reference>
<evidence type="ECO:0000313" key="2">
    <source>
        <dbReference type="Proteomes" id="UP000053599"/>
    </source>
</evidence>
<accession>A0A0D1YMX8</accession>
<dbReference type="Proteomes" id="UP000053599">
    <property type="component" value="Unassembled WGS sequence"/>
</dbReference>
<evidence type="ECO:0000313" key="1">
    <source>
        <dbReference type="EMBL" id="KIV82454.1"/>
    </source>
</evidence>
<dbReference type="AlphaFoldDB" id="A0A0D1YMX8"/>
<protein>
    <submittedName>
        <fullName evidence="1">Uncharacterized protein</fullName>
    </submittedName>
</protein>
<name>A0A0D1YMX8_9EURO</name>
<organism evidence="1 2">
    <name type="scientific">Exophiala sideris</name>
    <dbReference type="NCBI Taxonomy" id="1016849"/>
    <lineage>
        <taxon>Eukaryota</taxon>
        <taxon>Fungi</taxon>
        <taxon>Dikarya</taxon>
        <taxon>Ascomycota</taxon>
        <taxon>Pezizomycotina</taxon>
        <taxon>Eurotiomycetes</taxon>
        <taxon>Chaetothyriomycetidae</taxon>
        <taxon>Chaetothyriales</taxon>
        <taxon>Herpotrichiellaceae</taxon>
        <taxon>Exophiala</taxon>
    </lineage>
</organism>
<sequence>MACIRQALPTAVSSREIRYLLALGAIIRGAEKMLATITALAILIAPVAGAVGAAPTGQILVAQTECPQATGARTLRTPAHMANE</sequence>
<dbReference type="HOGENOM" id="CLU_2527472_0_0_1"/>
<gene>
    <name evidence="1" type="ORF">PV11_04567</name>
</gene>
<dbReference type="EMBL" id="KN846952">
    <property type="protein sequence ID" value="KIV82454.1"/>
    <property type="molecule type" value="Genomic_DNA"/>
</dbReference>
<proteinExistence type="predicted"/>